<feature type="domain" description="C2H2-type" evidence="7">
    <location>
        <begin position="250"/>
        <end position="278"/>
    </location>
</feature>
<dbReference type="AlphaFoldDB" id="A0A9N9RZE2"/>
<dbReference type="Proteomes" id="UP001153620">
    <property type="component" value="Chromosome 3"/>
</dbReference>
<evidence type="ECO:0000313" key="8">
    <source>
        <dbReference type="EMBL" id="CAG9808265.1"/>
    </source>
</evidence>
<keyword evidence="3 5" id="KW-0863">Zinc-finger</keyword>
<dbReference type="PANTHER" id="PTHR24379">
    <property type="entry name" value="KRAB AND ZINC FINGER DOMAIN-CONTAINING"/>
    <property type="match status" value="1"/>
</dbReference>
<keyword evidence="4" id="KW-0862">Zinc</keyword>
<dbReference type="PROSITE" id="PS00028">
    <property type="entry name" value="ZINC_FINGER_C2H2_1"/>
    <property type="match status" value="5"/>
</dbReference>
<feature type="domain" description="C2H2-type" evidence="7">
    <location>
        <begin position="364"/>
        <end position="392"/>
    </location>
</feature>
<feature type="domain" description="C2H2-type" evidence="7">
    <location>
        <begin position="660"/>
        <end position="687"/>
    </location>
</feature>
<evidence type="ECO:0000256" key="3">
    <source>
        <dbReference type="ARBA" id="ARBA00022771"/>
    </source>
</evidence>
<evidence type="ECO:0000259" key="7">
    <source>
        <dbReference type="PROSITE" id="PS50157"/>
    </source>
</evidence>
<evidence type="ECO:0000256" key="2">
    <source>
        <dbReference type="ARBA" id="ARBA00022737"/>
    </source>
</evidence>
<organism evidence="8 9">
    <name type="scientific">Chironomus riparius</name>
    <dbReference type="NCBI Taxonomy" id="315576"/>
    <lineage>
        <taxon>Eukaryota</taxon>
        <taxon>Metazoa</taxon>
        <taxon>Ecdysozoa</taxon>
        <taxon>Arthropoda</taxon>
        <taxon>Hexapoda</taxon>
        <taxon>Insecta</taxon>
        <taxon>Pterygota</taxon>
        <taxon>Neoptera</taxon>
        <taxon>Endopterygota</taxon>
        <taxon>Diptera</taxon>
        <taxon>Nematocera</taxon>
        <taxon>Chironomoidea</taxon>
        <taxon>Chironomidae</taxon>
        <taxon>Chironominae</taxon>
        <taxon>Chironomus</taxon>
    </lineage>
</organism>
<dbReference type="OrthoDB" id="4748970at2759"/>
<dbReference type="InterPro" id="IPR036236">
    <property type="entry name" value="Znf_C2H2_sf"/>
</dbReference>
<dbReference type="PROSITE" id="PS50157">
    <property type="entry name" value="ZINC_FINGER_C2H2_2"/>
    <property type="match status" value="7"/>
</dbReference>
<feature type="compositionally biased region" description="Polar residues" evidence="6">
    <location>
        <begin position="198"/>
        <end position="207"/>
    </location>
</feature>
<gene>
    <name evidence="8" type="ORF">CHIRRI_LOCUS11107</name>
</gene>
<feature type="domain" description="C2H2-type" evidence="7">
    <location>
        <begin position="717"/>
        <end position="750"/>
    </location>
</feature>
<reference evidence="8" key="1">
    <citation type="submission" date="2022-01" db="EMBL/GenBank/DDBJ databases">
        <authorList>
            <person name="King R."/>
        </authorList>
    </citation>
    <scope>NUCLEOTIDE SEQUENCE</scope>
</reference>
<accession>A0A9N9RZE2</accession>
<evidence type="ECO:0000256" key="1">
    <source>
        <dbReference type="ARBA" id="ARBA00022723"/>
    </source>
</evidence>
<dbReference type="EMBL" id="OU895879">
    <property type="protein sequence ID" value="CAG9808265.1"/>
    <property type="molecule type" value="Genomic_DNA"/>
</dbReference>
<feature type="domain" description="C2H2-type" evidence="7">
    <location>
        <begin position="486"/>
        <end position="513"/>
    </location>
</feature>
<evidence type="ECO:0000256" key="4">
    <source>
        <dbReference type="ARBA" id="ARBA00022833"/>
    </source>
</evidence>
<dbReference type="SUPFAM" id="SSF57667">
    <property type="entry name" value="beta-beta-alpha zinc fingers"/>
    <property type="match status" value="2"/>
</dbReference>
<dbReference type="GO" id="GO:0008270">
    <property type="term" value="F:zinc ion binding"/>
    <property type="evidence" value="ECO:0007669"/>
    <property type="project" value="UniProtKB-KW"/>
</dbReference>
<dbReference type="SMART" id="SM00355">
    <property type="entry name" value="ZnF_C2H2"/>
    <property type="match status" value="11"/>
</dbReference>
<feature type="domain" description="C2H2-type" evidence="7">
    <location>
        <begin position="632"/>
        <end position="656"/>
    </location>
</feature>
<sequence>MDEIKVFKYDKCCCCSRNYKVSSLIELTSNSIIIGDETLLFNDLILDVCFVIPDEHRMKYICEGCKEQLVMFHMFKREVKKYNSFTENIRKLDILVKIDEILNNFEDISDLSVYQNERTIIISKNLEENEHEIPQNEENCLIENEGMMIEEDPVKCLIQDEEYIDEQEESCIVEESSSINIKAEEGTSEYSYKDEQMTDSYNSSEGTSAKRRKKYSYKVNTNDSLIPEQVAWIKSQVTKSEIFVDGKKMFKCQICATVLQIAGSLKKHLRDCHVLKTPDEEDERESKRAFKDEIKNSKILVETSKGTEEVYKCQRCTENRIFRSEGGLKVHLRYNHIKSHVIDAEFVANCKISIEIDGQLKNAWQCPECKKILKSRDSLRNHMKLEHSNVVESLQNSQSSMKEEDFIDKNNIKMEGMSMLSQSISINEGSWQLLTKKKSHQSLSNVVCEPCGLKFVHGSTKREKSQEIHQQLHIILKVVSQSYELPKCEQCKIMFSNNEDLANHLITHDNEEIFTSEGLSFMVATKYKEPIGTAGNNEYDKWKCGHCINVRFKDEVECIEHLMILHSKQLICPVDYLEFNGIRGLSQFSTHMKNKHPEMFPELTITCSYCKLEFSNVFDKLAHMKICDTKEFACDHCSKKFFTKTQLLRHLKIVSGVISFTCDVCSKKCVSAMDLRLHYRCHTNEKTYNCSFPNCLKVFKTPAARSSHMEIHSFIEYECTDCKAIFKQRALLQRHLKNMKCKGTHLTKPNITQTS</sequence>
<proteinExistence type="predicted"/>
<keyword evidence="9" id="KW-1185">Reference proteome</keyword>
<dbReference type="Gene3D" id="3.30.160.60">
    <property type="entry name" value="Classic Zinc Finger"/>
    <property type="match status" value="3"/>
</dbReference>
<reference evidence="8" key="2">
    <citation type="submission" date="2022-10" db="EMBL/GenBank/DDBJ databases">
        <authorList>
            <consortium name="ENA_rothamsted_submissions"/>
            <consortium name="culmorum"/>
            <person name="King R."/>
        </authorList>
    </citation>
    <scope>NUCLEOTIDE SEQUENCE</scope>
</reference>
<dbReference type="PANTHER" id="PTHR24379:SF123">
    <property type="entry name" value="ZINC FINGER AND BTB DOMAIN CONTAINING 17"/>
    <property type="match status" value="1"/>
</dbReference>
<evidence type="ECO:0000256" key="6">
    <source>
        <dbReference type="SAM" id="MobiDB-lite"/>
    </source>
</evidence>
<feature type="region of interest" description="Disordered" evidence="6">
    <location>
        <begin position="184"/>
        <end position="207"/>
    </location>
</feature>
<dbReference type="Pfam" id="PF00096">
    <property type="entry name" value="zf-C2H2"/>
    <property type="match status" value="4"/>
</dbReference>
<dbReference type="GO" id="GO:0005634">
    <property type="term" value="C:nucleus"/>
    <property type="evidence" value="ECO:0007669"/>
    <property type="project" value="InterPro"/>
</dbReference>
<name>A0A9N9RZE2_9DIPT</name>
<keyword evidence="2" id="KW-0677">Repeat</keyword>
<dbReference type="SMART" id="SM00868">
    <property type="entry name" value="zf-AD"/>
    <property type="match status" value="1"/>
</dbReference>
<dbReference type="InterPro" id="IPR012934">
    <property type="entry name" value="Znf_AD"/>
</dbReference>
<protein>
    <recommendedName>
        <fullName evidence="7">C2H2-type domain-containing protein</fullName>
    </recommendedName>
</protein>
<feature type="domain" description="C2H2-type" evidence="7">
    <location>
        <begin position="688"/>
        <end position="713"/>
    </location>
</feature>
<dbReference type="InterPro" id="IPR013087">
    <property type="entry name" value="Znf_C2H2_type"/>
</dbReference>
<evidence type="ECO:0000313" key="9">
    <source>
        <dbReference type="Proteomes" id="UP001153620"/>
    </source>
</evidence>
<keyword evidence="1" id="KW-0479">Metal-binding</keyword>
<evidence type="ECO:0000256" key="5">
    <source>
        <dbReference type="PROSITE-ProRule" id="PRU00042"/>
    </source>
</evidence>